<evidence type="ECO:0000313" key="2">
    <source>
        <dbReference type="EMBL" id="KAE8979780.1"/>
    </source>
</evidence>
<dbReference type="GO" id="GO:0005975">
    <property type="term" value="P:carbohydrate metabolic process"/>
    <property type="evidence" value="ECO:0007669"/>
    <property type="project" value="InterPro"/>
</dbReference>
<evidence type="ECO:0000259" key="1">
    <source>
        <dbReference type="Pfam" id="PF17390"/>
    </source>
</evidence>
<dbReference type="AlphaFoldDB" id="A0A6A3IBX4"/>
<dbReference type="EMBL" id="QXFV01003120">
    <property type="protein sequence ID" value="KAE8979780.1"/>
    <property type="molecule type" value="Genomic_DNA"/>
</dbReference>
<dbReference type="PANTHER" id="PTHR34987:SF4">
    <property type="entry name" value="ALPHA-L-RHAMNOSIDASE C-TERMINAL DOMAIN-CONTAINING PROTEIN"/>
    <property type="match status" value="1"/>
</dbReference>
<protein>
    <recommendedName>
        <fullName evidence="1">Alpha-L-rhamnosidase C-terminal domain-containing protein</fullName>
    </recommendedName>
</protein>
<accession>A0A6A3IBX4</accession>
<name>A0A6A3IBX4_9STRA</name>
<dbReference type="Gene3D" id="2.60.420.10">
    <property type="entry name" value="Maltose phosphorylase, domain 3"/>
    <property type="match status" value="1"/>
</dbReference>
<reference evidence="2 3" key="1">
    <citation type="submission" date="2018-09" db="EMBL/GenBank/DDBJ databases">
        <title>Genomic investigation of the strawberry pathogen Phytophthora fragariae indicates pathogenicity is determined by transcriptional variation in three key races.</title>
        <authorList>
            <person name="Adams T.M."/>
            <person name="Armitage A.D."/>
            <person name="Sobczyk M.K."/>
            <person name="Bates H.J."/>
            <person name="Dunwell J.M."/>
            <person name="Nellist C.F."/>
            <person name="Harrison R.J."/>
        </authorList>
    </citation>
    <scope>NUCLEOTIDE SEQUENCE [LARGE SCALE GENOMIC DNA]</scope>
    <source>
        <strain evidence="2 3">SCRP249</strain>
    </source>
</reference>
<organism evidence="2 3">
    <name type="scientific">Phytophthora rubi</name>
    <dbReference type="NCBI Taxonomy" id="129364"/>
    <lineage>
        <taxon>Eukaryota</taxon>
        <taxon>Sar</taxon>
        <taxon>Stramenopiles</taxon>
        <taxon>Oomycota</taxon>
        <taxon>Peronosporomycetes</taxon>
        <taxon>Peronosporales</taxon>
        <taxon>Peronosporaceae</taxon>
        <taxon>Phytophthora</taxon>
    </lineage>
</organism>
<dbReference type="PANTHER" id="PTHR34987">
    <property type="entry name" value="C, PUTATIVE (AFU_ORTHOLOGUE AFUA_3G02880)-RELATED"/>
    <property type="match status" value="1"/>
</dbReference>
<dbReference type="SUPFAM" id="SSF48208">
    <property type="entry name" value="Six-hairpin glycosidases"/>
    <property type="match status" value="1"/>
</dbReference>
<gene>
    <name evidence="2" type="ORF">PR001_g24456</name>
</gene>
<dbReference type="InterPro" id="IPR008928">
    <property type="entry name" value="6-hairpin_glycosidase_sf"/>
</dbReference>
<dbReference type="InterPro" id="IPR035398">
    <property type="entry name" value="Bac_rhamnosid_C"/>
</dbReference>
<dbReference type="Proteomes" id="UP000429607">
    <property type="component" value="Unassembled WGS sequence"/>
</dbReference>
<comment type="caution">
    <text evidence="2">The sequence shown here is derived from an EMBL/GenBank/DDBJ whole genome shotgun (WGS) entry which is preliminary data.</text>
</comment>
<feature type="domain" description="Alpha-L-rhamnosidase C-terminal" evidence="1">
    <location>
        <begin position="280"/>
        <end position="340"/>
    </location>
</feature>
<sequence length="381" mass="41275">MTYETPMPTPEVFMFDAGTASAYFNFPDYDILGLIGFVSYMEYFNDVDFAQTNWESFRNATAWLASCHESNGLIDLNKYMDVYVFLGPSAGTAVNAAAVQCLEGMAKVAEAVGDWESANAWVETAASVKTAINELLWNDTLGNYALDVSTPDVYGVSAIAFALSSGVANETQVKLCVDSLEGLRQGPGYLDSSTTDNTTEISPNTNGFLLDALLQHGYTDQAAFLLDNLWDAMISNESYRSGASWEYVAQSLEPGLDFFTSLSHPWGGAPTYALTNYVAGIRPVEFGFRRWIVNPLVTGLDITSANATVSTPNGPVTAAWVRNDTQLSVTITAPTGTDGTFEVVAIQLQHLPAKSVLDYAIDSVKYQPEVKTTGRLYGVTV</sequence>
<evidence type="ECO:0000313" key="3">
    <source>
        <dbReference type="Proteomes" id="UP000429607"/>
    </source>
</evidence>
<dbReference type="Pfam" id="PF17390">
    <property type="entry name" value="Bac_rhamnosid_C"/>
    <property type="match status" value="1"/>
</dbReference>
<dbReference type="InterPro" id="IPR012341">
    <property type="entry name" value="6hp_glycosidase-like_sf"/>
</dbReference>
<proteinExistence type="predicted"/>
<dbReference type="Gene3D" id="1.50.10.10">
    <property type="match status" value="1"/>
</dbReference>